<evidence type="ECO:0000259" key="5">
    <source>
        <dbReference type="PROSITE" id="PS50931"/>
    </source>
</evidence>
<evidence type="ECO:0000256" key="4">
    <source>
        <dbReference type="ARBA" id="ARBA00023163"/>
    </source>
</evidence>
<dbReference type="GO" id="GO:0003700">
    <property type="term" value="F:DNA-binding transcription factor activity"/>
    <property type="evidence" value="ECO:0007669"/>
    <property type="project" value="InterPro"/>
</dbReference>
<dbReference type="InterPro" id="IPR036390">
    <property type="entry name" value="WH_DNA-bd_sf"/>
</dbReference>
<name>A0A2W7C4K6_9HYPH</name>
<dbReference type="RefSeq" id="WP_111545156.1">
    <property type="nucleotide sequence ID" value="NZ_MZXV01000032.1"/>
</dbReference>
<dbReference type="AlphaFoldDB" id="A0A2W7C4K6"/>
<proteinExistence type="inferred from homology"/>
<keyword evidence="7" id="KW-1185">Reference proteome</keyword>
<evidence type="ECO:0000256" key="2">
    <source>
        <dbReference type="ARBA" id="ARBA00023015"/>
    </source>
</evidence>
<comment type="caution">
    <text evidence="6">The sequence shown here is derived from an EMBL/GenBank/DDBJ whole genome shotgun (WGS) entry which is preliminary data.</text>
</comment>
<dbReference type="SUPFAM" id="SSF46785">
    <property type="entry name" value="Winged helix' DNA-binding domain"/>
    <property type="match status" value="1"/>
</dbReference>
<keyword evidence="4" id="KW-0804">Transcription</keyword>
<dbReference type="Gene3D" id="3.40.190.10">
    <property type="entry name" value="Periplasmic binding protein-like II"/>
    <property type="match status" value="2"/>
</dbReference>
<protein>
    <submittedName>
        <fullName evidence="6">LysR family transcriptional regulator</fullName>
    </submittedName>
</protein>
<dbReference type="Gene3D" id="1.10.10.10">
    <property type="entry name" value="Winged helix-like DNA-binding domain superfamily/Winged helix DNA-binding domain"/>
    <property type="match status" value="1"/>
</dbReference>
<dbReference type="NCBIfam" id="NF008352">
    <property type="entry name" value="PRK11139.1"/>
    <property type="match status" value="1"/>
</dbReference>
<dbReference type="Pfam" id="PF00126">
    <property type="entry name" value="HTH_1"/>
    <property type="match status" value="1"/>
</dbReference>
<evidence type="ECO:0000256" key="1">
    <source>
        <dbReference type="ARBA" id="ARBA00009437"/>
    </source>
</evidence>
<dbReference type="InterPro" id="IPR000847">
    <property type="entry name" value="LysR_HTH_N"/>
</dbReference>
<evidence type="ECO:0000313" key="7">
    <source>
        <dbReference type="Proteomes" id="UP000248616"/>
    </source>
</evidence>
<dbReference type="InterPro" id="IPR058163">
    <property type="entry name" value="LysR-type_TF_proteobact-type"/>
</dbReference>
<evidence type="ECO:0000313" key="6">
    <source>
        <dbReference type="EMBL" id="PZV37817.1"/>
    </source>
</evidence>
<dbReference type="PANTHER" id="PTHR30537">
    <property type="entry name" value="HTH-TYPE TRANSCRIPTIONAL REGULATOR"/>
    <property type="match status" value="1"/>
</dbReference>
<dbReference type="Pfam" id="PF03466">
    <property type="entry name" value="LysR_substrate"/>
    <property type="match status" value="1"/>
</dbReference>
<dbReference type="InterPro" id="IPR005119">
    <property type="entry name" value="LysR_subst-bd"/>
</dbReference>
<evidence type="ECO:0000256" key="3">
    <source>
        <dbReference type="ARBA" id="ARBA00023125"/>
    </source>
</evidence>
<keyword evidence="3" id="KW-0238">DNA-binding</keyword>
<keyword evidence="2" id="KW-0805">Transcription regulation</keyword>
<sequence length="301" mass="32638">MPDLSSRQVSQLPPLQAIRVFDAVARHLSFTKAAGELGMTQAAVSYQIKVLEERVGSPLFLRRPRQIVLTEAGQRLAPAVGEAFAILGQAYAAARAGADGLLCVTTVLTFASNWLAHRLGSFQIAHPALAVRLETSSRMTDFAREDVDIAIRSGGGTWPGLEVHKLLDADFTPMLSPKLAASIGGINEPMDLLRLPILDPGDIWWTEWFSAAGVHSHDLARRPGSSMGAQAYEANAAIAGHGVAILTRALFKAELADGRLIQPFDLVGDDGHAYWLVYPEARRNVPKIRAFRDWLLAEIAC</sequence>
<dbReference type="InterPro" id="IPR036388">
    <property type="entry name" value="WH-like_DNA-bd_sf"/>
</dbReference>
<dbReference type="CDD" id="cd08432">
    <property type="entry name" value="PBP2_GcdR_TrpI_HvrB_AmpR_like"/>
    <property type="match status" value="1"/>
</dbReference>
<dbReference type="PANTHER" id="PTHR30537:SF26">
    <property type="entry name" value="GLYCINE CLEAVAGE SYSTEM TRANSCRIPTIONAL ACTIVATOR"/>
    <property type="match status" value="1"/>
</dbReference>
<dbReference type="FunFam" id="1.10.10.10:FF:000001">
    <property type="entry name" value="LysR family transcriptional regulator"/>
    <property type="match status" value="1"/>
</dbReference>
<dbReference type="GO" id="GO:0006351">
    <property type="term" value="P:DNA-templated transcription"/>
    <property type="evidence" value="ECO:0007669"/>
    <property type="project" value="TreeGrafter"/>
</dbReference>
<dbReference type="GO" id="GO:0043565">
    <property type="term" value="F:sequence-specific DNA binding"/>
    <property type="evidence" value="ECO:0007669"/>
    <property type="project" value="TreeGrafter"/>
</dbReference>
<dbReference type="Proteomes" id="UP000248616">
    <property type="component" value="Unassembled WGS sequence"/>
</dbReference>
<dbReference type="PROSITE" id="PS50931">
    <property type="entry name" value="HTH_LYSR"/>
    <property type="match status" value="1"/>
</dbReference>
<dbReference type="PRINTS" id="PR00039">
    <property type="entry name" value="HTHLYSR"/>
</dbReference>
<comment type="similarity">
    <text evidence="1">Belongs to the LysR transcriptional regulatory family.</text>
</comment>
<dbReference type="OrthoDB" id="9807765at2"/>
<gene>
    <name evidence="6" type="ORF">B5V02_16260</name>
</gene>
<organism evidence="6 7">
    <name type="scientific">Mesorhizobium kowhaii</name>
    <dbReference type="NCBI Taxonomy" id="1300272"/>
    <lineage>
        <taxon>Bacteria</taxon>
        <taxon>Pseudomonadati</taxon>
        <taxon>Pseudomonadota</taxon>
        <taxon>Alphaproteobacteria</taxon>
        <taxon>Hyphomicrobiales</taxon>
        <taxon>Phyllobacteriaceae</taxon>
        <taxon>Mesorhizobium</taxon>
    </lineage>
</organism>
<reference evidence="7" key="1">
    <citation type="submission" date="2017-03" db="EMBL/GenBank/DDBJ databases">
        <authorList>
            <person name="Safronova V.I."/>
            <person name="Sazanova A.L."/>
            <person name="Chirak E.R."/>
        </authorList>
    </citation>
    <scope>NUCLEOTIDE SEQUENCE [LARGE SCALE GENOMIC DNA]</scope>
    <source>
        <strain evidence="7">Ach-343</strain>
    </source>
</reference>
<accession>A0A2W7C4K6</accession>
<feature type="domain" description="HTH lysR-type" evidence="5">
    <location>
        <begin position="13"/>
        <end position="70"/>
    </location>
</feature>
<dbReference type="EMBL" id="MZXV01000032">
    <property type="protein sequence ID" value="PZV37817.1"/>
    <property type="molecule type" value="Genomic_DNA"/>
</dbReference>
<dbReference type="SUPFAM" id="SSF53850">
    <property type="entry name" value="Periplasmic binding protein-like II"/>
    <property type="match status" value="1"/>
</dbReference>